<protein>
    <submittedName>
        <fullName evidence="1">Adaptor protein MecA</fullName>
    </submittedName>
</protein>
<proteinExistence type="predicted"/>
<dbReference type="Proteomes" id="UP000774750">
    <property type="component" value="Unassembled WGS sequence"/>
</dbReference>
<accession>A0A938X6J3</accession>
<keyword evidence="2" id="KW-1185">Reference proteome</keyword>
<name>A0A938X6J3_9FIRM</name>
<organism evidence="1 2">
    <name type="scientific">Merdimmobilis hominis</name>
    <dbReference type="NCBI Taxonomy" id="2897707"/>
    <lineage>
        <taxon>Bacteria</taxon>
        <taxon>Bacillati</taxon>
        <taxon>Bacillota</taxon>
        <taxon>Clostridia</taxon>
        <taxon>Eubacteriales</taxon>
        <taxon>Oscillospiraceae</taxon>
        <taxon>Merdimmobilis</taxon>
    </lineage>
</organism>
<reference evidence="1" key="1">
    <citation type="submission" date="2020-08" db="EMBL/GenBank/DDBJ databases">
        <authorList>
            <person name="Cejkova D."/>
            <person name="Kubasova T."/>
            <person name="Jahodarova E."/>
            <person name="Rychlik I."/>
        </authorList>
    </citation>
    <scope>NUCLEOTIDE SEQUENCE</scope>
    <source>
        <strain evidence="1">An559</strain>
    </source>
</reference>
<comment type="caution">
    <text evidence="1">The sequence shown here is derived from an EMBL/GenBank/DDBJ whole genome shotgun (WGS) entry which is preliminary data.</text>
</comment>
<sequence>MKIELFDRRGIKIVLSAADLSNLNLTYETIDEQHPQTRRALILLMRAAKQQTGLDLISKSLLIEAYPYADGGCILYISEKESSGTAKHHPCEHVFKLPSLFHAVCVCRTLEQYFGHIILKSALYHQNHIYYLILYSYNAADPLFLKLLAPYAAWRIESNTAGFLIEEYAQPVFETQATASISALFSKMHE</sequence>
<dbReference type="RefSeq" id="WP_204444457.1">
    <property type="nucleotide sequence ID" value="NZ_JACJKY010000003.1"/>
</dbReference>
<dbReference type="EMBL" id="JACJKY010000003">
    <property type="protein sequence ID" value="MBM6920040.1"/>
    <property type="molecule type" value="Genomic_DNA"/>
</dbReference>
<reference evidence="1" key="2">
    <citation type="journal article" date="2021" name="Sci. Rep.">
        <title>The distribution of antibiotic resistance genes in chicken gut microbiota commensals.</title>
        <authorList>
            <person name="Juricova H."/>
            <person name="Matiasovicova J."/>
            <person name="Kubasova T."/>
            <person name="Cejkova D."/>
            <person name="Rychlik I."/>
        </authorList>
    </citation>
    <scope>NUCLEOTIDE SEQUENCE</scope>
    <source>
        <strain evidence="1">An559</strain>
    </source>
</reference>
<gene>
    <name evidence="1" type="ORF">H6A12_02540</name>
</gene>
<dbReference type="AlphaFoldDB" id="A0A938X6J3"/>
<evidence type="ECO:0000313" key="1">
    <source>
        <dbReference type="EMBL" id="MBM6920040.1"/>
    </source>
</evidence>
<evidence type="ECO:0000313" key="2">
    <source>
        <dbReference type="Proteomes" id="UP000774750"/>
    </source>
</evidence>